<sequence length="59" mass="6857">MLDNWFANGSEQVDSIFLFSFNEAPKAETTMIAVQEYKEKGHDKFLIRAFIMPFEKASH</sequence>
<protein>
    <submittedName>
        <fullName evidence="1">Uncharacterized protein</fullName>
    </submittedName>
</protein>
<name>A0A2K8Z6B0_9BACT</name>
<evidence type="ECO:0000313" key="2">
    <source>
        <dbReference type="Proteomes" id="UP000232883"/>
    </source>
</evidence>
<dbReference type="OrthoDB" id="1524637at2"/>
<reference evidence="1 2" key="1">
    <citation type="submission" date="2017-11" db="EMBL/GenBank/DDBJ databases">
        <title>Taxonomic description and genome sequences of Spirosoma HA7 sp. nov., isolated from pollen microhabitat of Corylus avellana.</title>
        <authorList>
            <person name="Ambika Manirajan B."/>
            <person name="Suarez C."/>
            <person name="Ratering S."/>
            <person name="Geissler-Plaum R."/>
            <person name="Cardinale M."/>
            <person name="Sylvia S."/>
        </authorList>
    </citation>
    <scope>NUCLEOTIDE SEQUENCE [LARGE SCALE GENOMIC DNA]</scope>
    <source>
        <strain evidence="1 2">HA7</strain>
    </source>
</reference>
<proteinExistence type="predicted"/>
<dbReference type="EMBL" id="CP025096">
    <property type="protein sequence ID" value="AUD05378.1"/>
    <property type="molecule type" value="Genomic_DNA"/>
</dbReference>
<evidence type="ECO:0000313" key="1">
    <source>
        <dbReference type="EMBL" id="AUD05378.1"/>
    </source>
</evidence>
<dbReference type="KEGG" id="spir:CWM47_28105"/>
<dbReference type="AlphaFoldDB" id="A0A2K8Z6B0"/>
<dbReference type="RefSeq" id="WP_100991938.1">
    <property type="nucleotide sequence ID" value="NZ_CP025096.1"/>
</dbReference>
<keyword evidence="2" id="KW-1185">Reference proteome</keyword>
<organism evidence="1 2">
    <name type="scientific">Spirosoma pollinicola</name>
    <dbReference type="NCBI Taxonomy" id="2057025"/>
    <lineage>
        <taxon>Bacteria</taxon>
        <taxon>Pseudomonadati</taxon>
        <taxon>Bacteroidota</taxon>
        <taxon>Cytophagia</taxon>
        <taxon>Cytophagales</taxon>
        <taxon>Cytophagaceae</taxon>
        <taxon>Spirosoma</taxon>
    </lineage>
</organism>
<accession>A0A2K8Z6B0</accession>
<dbReference type="Proteomes" id="UP000232883">
    <property type="component" value="Chromosome"/>
</dbReference>
<gene>
    <name evidence="1" type="ORF">CWM47_28105</name>
</gene>